<accession>A0A0E9SP26</accession>
<dbReference type="EMBL" id="GBXM01066162">
    <property type="protein sequence ID" value="JAH42415.1"/>
    <property type="molecule type" value="Transcribed_RNA"/>
</dbReference>
<organism evidence="1">
    <name type="scientific">Anguilla anguilla</name>
    <name type="common">European freshwater eel</name>
    <name type="synonym">Muraena anguilla</name>
    <dbReference type="NCBI Taxonomy" id="7936"/>
    <lineage>
        <taxon>Eukaryota</taxon>
        <taxon>Metazoa</taxon>
        <taxon>Chordata</taxon>
        <taxon>Craniata</taxon>
        <taxon>Vertebrata</taxon>
        <taxon>Euteleostomi</taxon>
        <taxon>Actinopterygii</taxon>
        <taxon>Neopterygii</taxon>
        <taxon>Teleostei</taxon>
        <taxon>Anguilliformes</taxon>
        <taxon>Anguillidae</taxon>
        <taxon>Anguilla</taxon>
    </lineage>
</organism>
<proteinExistence type="predicted"/>
<sequence>MSQHEQTTDISFLNKTWNFQRVGVLAQTPSLYSSILSPV</sequence>
<evidence type="ECO:0000313" key="1">
    <source>
        <dbReference type="EMBL" id="JAH42415.1"/>
    </source>
</evidence>
<reference evidence="1" key="1">
    <citation type="submission" date="2014-11" db="EMBL/GenBank/DDBJ databases">
        <authorList>
            <person name="Amaro Gonzalez C."/>
        </authorList>
    </citation>
    <scope>NUCLEOTIDE SEQUENCE</scope>
</reference>
<dbReference type="AlphaFoldDB" id="A0A0E9SP26"/>
<protein>
    <submittedName>
        <fullName evidence="1">Uncharacterized protein</fullName>
    </submittedName>
</protein>
<reference evidence="1" key="2">
    <citation type="journal article" date="2015" name="Fish Shellfish Immunol.">
        <title>Early steps in the European eel (Anguilla anguilla)-Vibrio vulnificus interaction in the gills: Role of the RtxA13 toxin.</title>
        <authorList>
            <person name="Callol A."/>
            <person name="Pajuelo D."/>
            <person name="Ebbesson L."/>
            <person name="Teles M."/>
            <person name="MacKenzie S."/>
            <person name="Amaro C."/>
        </authorList>
    </citation>
    <scope>NUCLEOTIDE SEQUENCE</scope>
</reference>
<name>A0A0E9SP26_ANGAN</name>